<feature type="region of interest" description="Disordered" evidence="2">
    <location>
        <begin position="321"/>
        <end position="418"/>
    </location>
</feature>
<feature type="domain" description="CHD subfamily II SANT-like" evidence="3">
    <location>
        <begin position="172"/>
        <end position="311"/>
    </location>
</feature>
<dbReference type="GO" id="GO:0140658">
    <property type="term" value="F:ATP-dependent chromatin remodeler activity"/>
    <property type="evidence" value="ECO:0007669"/>
    <property type="project" value="TreeGrafter"/>
</dbReference>
<sequence>MSKTELDDVLRWGTEELFKDNEQEAEAKANEQAIVWDDKAVDALLERNTEPEPAPLAANGEKKEHWTNEYLSSFKVATYVTENAQEEEEPEDETEVIKEATEEADPDYWEKLLRHHYEQDVETKQQNFGKGKRIRKQVNYASENMQQDWAAAQNNNQANDPEYSDSYSGESDKEGSGTGDDEFNDSGARDERKKKHRERNDEKLPPLLARVNGQLEVLGFNPVKEGHFTMLLCAGECPLQMLISHTYTSLFMRHLCEPGADTTEAFNDGVPREGLNRQHVLTRIGIMSLIRKKVQEFETVNGEWSMPEVKEQLIAAAEAMHNQAGTKDKSSSRDATPAAKDNGVEPKTDKVEKNGTKTGSGDVEMVDAAAVPPESTDEAETAKQESSPASSDSKPVAENGTDKENQQDETGAKKKAVKKTNRPKFMFNIADGGFTELHTLWINEEKAAVPNNEFEIWHRRHDYWLLCGIVVHGYGRYQDVQNEARFSVINEPFKSEMGKSNYAEIKNKFLQRRFKLLEQALKAEEAKEDSATGSLSTAGQVLDANGKDITGQLNERFADLECLADSHQSLARDTLQGNKNSHAVLHKVLTQLEDLLNDMKGDVSRLPATLARLRPVTERLGMTERAILSRLTSKDPEATAGKSPLPPPGPFVTPTASVRFSGIQPKFAALTKKDERAKTKASPAPKEATPAVEQAAKEATNTDSDATKPASSEEAAGSSEKTEEPAKETSLEPKKTTPEAEDVDMEAVDSAAPSSSVVPEKEAESMETDATEEKSQE</sequence>
<feature type="region of interest" description="Disordered" evidence="2">
    <location>
        <begin position="630"/>
        <end position="656"/>
    </location>
</feature>
<keyword evidence="5" id="KW-1185">Reference proteome</keyword>
<dbReference type="Pfam" id="PF06465">
    <property type="entry name" value="DUF1087"/>
    <property type="match status" value="1"/>
</dbReference>
<dbReference type="GO" id="GO:0003682">
    <property type="term" value="F:chromatin binding"/>
    <property type="evidence" value="ECO:0007669"/>
    <property type="project" value="TreeGrafter"/>
</dbReference>
<dbReference type="GO" id="GO:0000785">
    <property type="term" value="C:chromatin"/>
    <property type="evidence" value="ECO:0007669"/>
    <property type="project" value="TreeGrafter"/>
</dbReference>
<feature type="compositionally biased region" description="Basic and acidic residues" evidence="2">
    <location>
        <begin position="720"/>
        <end position="738"/>
    </location>
</feature>
<accession>A0A915EBV8</accession>
<dbReference type="WBParaSite" id="jg4699">
    <property type="protein sequence ID" value="jg4699"/>
    <property type="gene ID" value="jg4699"/>
</dbReference>
<evidence type="ECO:0000256" key="2">
    <source>
        <dbReference type="SAM" id="MobiDB-lite"/>
    </source>
</evidence>
<keyword evidence="1" id="KW-0539">Nucleus</keyword>
<feature type="region of interest" description="Disordered" evidence="2">
    <location>
        <begin position="82"/>
        <end position="108"/>
    </location>
</feature>
<dbReference type="SMART" id="SM01147">
    <property type="entry name" value="DUF1087"/>
    <property type="match status" value="1"/>
</dbReference>
<feature type="domain" description="DUF1087" evidence="4">
    <location>
        <begin position="83"/>
        <end position="148"/>
    </location>
</feature>
<protein>
    <submittedName>
        <fullName evidence="6">CHD subfamily II SANT-like domain-containing protein</fullName>
    </submittedName>
</protein>
<reference evidence="6" key="1">
    <citation type="submission" date="2022-11" db="UniProtKB">
        <authorList>
            <consortium name="WormBaseParasite"/>
        </authorList>
    </citation>
    <scope>IDENTIFICATION</scope>
</reference>
<feature type="region of interest" description="Disordered" evidence="2">
    <location>
        <begin position="156"/>
        <end position="206"/>
    </location>
</feature>
<dbReference type="Pfam" id="PF08074">
    <property type="entry name" value="CHDCT2"/>
    <property type="match status" value="1"/>
</dbReference>
<dbReference type="GO" id="GO:0042393">
    <property type="term" value="F:histone binding"/>
    <property type="evidence" value="ECO:0007669"/>
    <property type="project" value="TreeGrafter"/>
</dbReference>
<name>A0A915EBV8_9BILA</name>
<feature type="compositionally biased region" description="Low complexity" evidence="2">
    <location>
        <begin position="710"/>
        <end position="719"/>
    </location>
</feature>
<evidence type="ECO:0000259" key="3">
    <source>
        <dbReference type="SMART" id="SM01146"/>
    </source>
</evidence>
<dbReference type="InterPro" id="IPR009462">
    <property type="entry name" value="CHD_II_SANT-like"/>
</dbReference>
<evidence type="ECO:0000259" key="4">
    <source>
        <dbReference type="SMART" id="SM01147"/>
    </source>
</evidence>
<feature type="compositionally biased region" description="Basic and acidic residues" evidence="2">
    <location>
        <begin position="342"/>
        <end position="355"/>
    </location>
</feature>
<dbReference type="InterPro" id="IPR012957">
    <property type="entry name" value="CHD_C2"/>
</dbReference>
<feature type="compositionally biased region" description="Basic and acidic residues" evidence="2">
    <location>
        <begin position="400"/>
        <end position="412"/>
    </location>
</feature>
<evidence type="ECO:0000313" key="6">
    <source>
        <dbReference type="WBParaSite" id="jg4699"/>
    </source>
</evidence>
<dbReference type="PANTHER" id="PTHR45623:SF17">
    <property type="entry name" value="CHROMODOMAIN-HELICASE-DNA-BINDING PROTEIN 3-RELATED"/>
    <property type="match status" value="1"/>
</dbReference>
<dbReference type="Pfam" id="PF06461">
    <property type="entry name" value="CHDII_SANT-like"/>
    <property type="match status" value="1"/>
</dbReference>
<feature type="region of interest" description="Disordered" evidence="2">
    <location>
        <begin position="668"/>
        <end position="777"/>
    </location>
</feature>
<feature type="compositionally biased region" description="Polar residues" evidence="2">
    <location>
        <begin position="384"/>
        <end position="393"/>
    </location>
</feature>
<dbReference type="Gene3D" id="1.10.10.60">
    <property type="entry name" value="Homeodomain-like"/>
    <property type="match status" value="1"/>
</dbReference>
<dbReference type="InterPro" id="IPR009463">
    <property type="entry name" value="DUF1087"/>
</dbReference>
<proteinExistence type="predicted"/>
<dbReference type="SMART" id="SM01146">
    <property type="entry name" value="DUF1086"/>
    <property type="match status" value="1"/>
</dbReference>
<feature type="compositionally biased region" description="Acidic residues" evidence="2">
    <location>
        <begin position="84"/>
        <end position="94"/>
    </location>
</feature>
<dbReference type="AlphaFoldDB" id="A0A915EBV8"/>
<dbReference type="PANTHER" id="PTHR45623">
    <property type="entry name" value="CHROMODOMAIN-HELICASE-DNA-BINDING PROTEIN 3-RELATED-RELATED"/>
    <property type="match status" value="1"/>
</dbReference>
<dbReference type="Proteomes" id="UP000887574">
    <property type="component" value="Unplaced"/>
</dbReference>
<evidence type="ECO:0000313" key="5">
    <source>
        <dbReference type="Proteomes" id="UP000887574"/>
    </source>
</evidence>
<evidence type="ECO:0000256" key="1">
    <source>
        <dbReference type="ARBA" id="ARBA00023242"/>
    </source>
</evidence>
<dbReference type="GO" id="GO:0005634">
    <property type="term" value="C:nucleus"/>
    <property type="evidence" value="ECO:0007669"/>
    <property type="project" value="TreeGrafter"/>
</dbReference>
<organism evidence="5 6">
    <name type="scientific">Ditylenchus dipsaci</name>
    <dbReference type="NCBI Taxonomy" id="166011"/>
    <lineage>
        <taxon>Eukaryota</taxon>
        <taxon>Metazoa</taxon>
        <taxon>Ecdysozoa</taxon>
        <taxon>Nematoda</taxon>
        <taxon>Chromadorea</taxon>
        <taxon>Rhabditida</taxon>
        <taxon>Tylenchina</taxon>
        <taxon>Tylenchomorpha</taxon>
        <taxon>Sphaerularioidea</taxon>
        <taxon>Anguinidae</taxon>
        <taxon>Anguininae</taxon>
        <taxon>Ditylenchus</taxon>
    </lineage>
</organism>
<dbReference type="GO" id="GO:0003677">
    <property type="term" value="F:DNA binding"/>
    <property type="evidence" value="ECO:0007669"/>
    <property type="project" value="InterPro"/>
</dbReference>
<dbReference type="GO" id="GO:0016887">
    <property type="term" value="F:ATP hydrolysis activity"/>
    <property type="evidence" value="ECO:0007669"/>
    <property type="project" value="TreeGrafter"/>
</dbReference>